<evidence type="ECO:0000313" key="16">
    <source>
        <dbReference type="Proteomes" id="UP001288387"/>
    </source>
</evidence>
<protein>
    <submittedName>
        <fullName evidence="15">YadA-like family protein</fullName>
    </submittedName>
</protein>
<keyword evidence="4" id="KW-0813">Transport</keyword>
<feature type="region of interest" description="Disordered" evidence="11">
    <location>
        <begin position="1427"/>
        <end position="1494"/>
    </location>
</feature>
<dbReference type="InterPro" id="IPR008635">
    <property type="entry name" value="Coiled_stalk_dom"/>
</dbReference>
<feature type="domain" description="Trimeric autotransporter adhesin YadA-like stalk" evidence="14">
    <location>
        <begin position="1286"/>
        <end position="1322"/>
    </location>
</feature>
<dbReference type="Proteomes" id="UP001288387">
    <property type="component" value="Unassembled WGS sequence"/>
</dbReference>
<keyword evidence="10" id="KW-0998">Cell outer membrane</keyword>
<feature type="domain" description="Trimeric autotransporter adhesin YadA-like stalk" evidence="14">
    <location>
        <begin position="1392"/>
        <end position="1427"/>
    </location>
</feature>
<dbReference type="InterPro" id="IPR005594">
    <property type="entry name" value="YadA_C"/>
</dbReference>
<dbReference type="Gene3D" id="1.20.5.170">
    <property type="match status" value="8"/>
</dbReference>
<evidence type="ECO:0000259" key="14">
    <source>
        <dbReference type="Pfam" id="PF05662"/>
    </source>
</evidence>
<comment type="similarity">
    <text evidence="3">Belongs to the autotransporter-2 (AT-2) (TC 1.B.40) family.</text>
</comment>
<name>A0AAJ2WMT3_STEMA</name>
<keyword evidence="9" id="KW-0472">Membrane</keyword>
<comment type="subcellular location">
    <subcellularLocation>
        <location evidence="2">Cell outer membrane</location>
    </subcellularLocation>
    <subcellularLocation>
        <location evidence="1">Cell surface</location>
    </subcellularLocation>
</comment>
<accession>A0AAJ2WMT3</accession>
<dbReference type="Pfam" id="PF03895">
    <property type="entry name" value="YadA_anchor"/>
    <property type="match status" value="1"/>
</dbReference>
<dbReference type="InterPro" id="IPR011049">
    <property type="entry name" value="Serralysin-like_metalloprot_C"/>
</dbReference>
<evidence type="ECO:0000313" key="15">
    <source>
        <dbReference type="EMBL" id="MDZ5766378.1"/>
    </source>
</evidence>
<feature type="domain" description="Trimeric autotransporter adhesin YadA-like stalk" evidence="14">
    <location>
        <begin position="716"/>
        <end position="753"/>
    </location>
</feature>
<feature type="domain" description="Trimeric autotransporter adhesin YadA-like stalk" evidence="14">
    <location>
        <begin position="336"/>
        <end position="378"/>
    </location>
</feature>
<dbReference type="CDD" id="cd12820">
    <property type="entry name" value="LbR_YadA-like"/>
    <property type="match status" value="1"/>
</dbReference>
<feature type="compositionally biased region" description="Basic and acidic residues" evidence="11">
    <location>
        <begin position="1100"/>
        <end position="1110"/>
    </location>
</feature>
<dbReference type="Pfam" id="PF05662">
    <property type="entry name" value="YadA_stalk"/>
    <property type="match status" value="12"/>
</dbReference>
<dbReference type="Gene3D" id="3.30.1300.30">
    <property type="entry name" value="GSPII I/J protein-like"/>
    <property type="match status" value="1"/>
</dbReference>
<feature type="region of interest" description="Disordered" evidence="11">
    <location>
        <begin position="1100"/>
        <end position="1120"/>
    </location>
</feature>
<dbReference type="InterPro" id="IPR045584">
    <property type="entry name" value="Pilin-like"/>
</dbReference>
<evidence type="ECO:0000256" key="4">
    <source>
        <dbReference type="ARBA" id="ARBA00022448"/>
    </source>
</evidence>
<evidence type="ECO:0000256" key="5">
    <source>
        <dbReference type="ARBA" id="ARBA00022452"/>
    </source>
</evidence>
<feature type="domain" description="Trimeric autotransporter adhesin YadA-like C-terminal membrane anchor" evidence="12">
    <location>
        <begin position="1553"/>
        <end position="1605"/>
    </location>
</feature>
<evidence type="ECO:0000256" key="3">
    <source>
        <dbReference type="ARBA" id="ARBA00005848"/>
    </source>
</evidence>
<reference evidence="15" key="1">
    <citation type="submission" date="2023-12" db="EMBL/GenBank/DDBJ databases">
        <title>'Antibacterial potential of Stenotrophomonas maltophilia cystic fibrosis isolates' (manuscript under preparation).</title>
        <authorList>
            <person name="Crisan C.V."/>
            <person name="Pettis M."/>
            <person name="Goldberg J.B."/>
        </authorList>
    </citation>
    <scope>NUCLEOTIDE SEQUENCE</scope>
    <source>
        <strain evidence="15">CCV129</strain>
    </source>
</reference>
<organism evidence="15 16">
    <name type="scientific">Stenotrophomonas maltophilia</name>
    <name type="common">Pseudomonas maltophilia</name>
    <name type="synonym">Xanthomonas maltophilia</name>
    <dbReference type="NCBI Taxonomy" id="40324"/>
    <lineage>
        <taxon>Bacteria</taxon>
        <taxon>Pseudomonadati</taxon>
        <taxon>Pseudomonadota</taxon>
        <taxon>Gammaproteobacteria</taxon>
        <taxon>Lysobacterales</taxon>
        <taxon>Lysobacteraceae</taxon>
        <taxon>Stenotrophomonas</taxon>
        <taxon>Stenotrophomonas maltophilia group</taxon>
    </lineage>
</organism>
<feature type="domain" description="Trimeric autotransporter adhesin YadA-like head" evidence="13">
    <location>
        <begin position="124"/>
        <end position="146"/>
    </location>
</feature>
<evidence type="ECO:0000256" key="11">
    <source>
        <dbReference type="SAM" id="MobiDB-lite"/>
    </source>
</evidence>
<feature type="domain" description="Trimeric autotransporter adhesin YadA-like head" evidence="13">
    <location>
        <begin position="874"/>
        <end position="898"/>
    </location>
</feature>
<keyword evidence="6" id="KW-0812">Transmembrane</keyword>
<evidence type="ECO:0000256" key="10">
    <source>
        <dbReference type="ARBA" id="ARBA00023237"/>
    </source>
</evidence>
<dbReference type="Pfam" id="PF05658">
    <property type="entry name" value="YadA_head"/>
    <property type="match status" value="6"/>
</dbReference>
<evidence type="ECO:0000259" key="12">
    <source>
        <dbReference type="Pfam" id="PF03895"/>
    </source>
</evidence>
<feature type="domain" description="Trimeric autotransporter adhesin YadA-like stalk" evidence="14">
    <location>
        <begin position="164"/>
        <end position="205"/>
    </location>
</feature>
<dbReference type="EMBL" id="JAXRVB010000028">
    <property type="protein sequence ID" value="MDZ5766378.1"/>
    <property type="molecule type" value="Genomic_DNA"/>
</dbReference>
<feature type="domain" description="Trimeric autotransporter adhesin YadA-like stalk" evidence="14">
    <location>
        <begin position="621"/>
        <end position="663"/>
    </location>
</feature>
<dbReference type="Gene3D" id="2.150.10.10">
    <property type="entry name" value="Serralysin-like metalloprotease, C-terminal"/>
    <property type="match status" value="3"/>
</dbReference>
<dbReference type="GO" id="GO:0015031">
    <property type="term" value="P:protein transport"/>
    <property type="evidence" value="ECO:0007669"/>
    <property type="project" value="UniProtKB-KW"/>
</dbReference>
<dbReference type="GO" id="GO:0009986">
    <property type="term" value="C:cell surface"/>
    <property type="evidence" value="ECO:0007669"/>
    <property type="project" value="UniProtKB-SubCell"/>
</dbReference>
<dbReference type="RefSeq" id="WP_241896742.1">
    <property type="nucleotide sequence ID" value="NZ_JAXRVB010000028.1"/>
</dbReference>
<evidence type="ECO:0000256" key="2">
    <source>
        <dbReference type="ARBA" id="ARBA00004442"/>
    </source>
</evidence>
<keyword evidence="7" id="KW-0732">Signal</keyword>
<feature type="domain" description="Trimeric autotransporter adhesin YadA-like stalk" evidence="14">
    <location>
        <begin position="526"/>
        <end position="568"/>
    </location>
</feature>
<gene>
    <name evidence="15" type="ORF">U4I38_18075</name>
</gene>
<keyword evidence="8" id="KW-0653">Protein transport</keyword>
<feature type="domain" description="Trimeric autotransporter adhesin YadA-like stalk" evidence="14">
    <location>
        <begin position="1128"/>
        <end position="1165"/>
    </location>
</feature>
<feature type="domain" description="Trimeric autotransporter adhesin YadA-like stalk" evidence="14">
    <location>
        <begin position="248"/>
        <end position="292"/>
    </location>
</feature>
<feature type="domain" description="Trimeric autotransporter adhesin YadA-like head" evidence="13">
    <location>
        <begin position="19"/>
        <end position="43"/>
    </location>
</feature>
<feature type="domain" description="Trimeric autotransporter adhesin YadA-like stalk" evidence="14">
    <location>
        <begin position="431"/>
        <end position="472"/>
    </location>
</feature>
<feature type="domain" description="Trimeric autotransporter adhesin YadA-like head" evidence="13">
    <location>
        <begin position="1199"/>
        <end position="1220"/>
    </location>
</feature>
<evidence type="ECO:0000256" key="6">
    <source>
        <dbReference type="ARBA" id="ARBA00022692"/>
    </source>
</evidence>
<evidence type="ECO:0000256" key="1">
    <source>
        <dbReference type="ARBA" id="ARBA00004241"/>
    </source>
</evidence>
<dbReference type="GO" id="GO:0009279">
    <property type="term" value="C:cell outer membrane"/>
    <property type="evidence" value="ECO:0007669"/>
    <property type="project" value="UniProtKB-SubCell"/>
</dbReference>
<feature type="domain" description="Trimeric autotransporter adhesin YadA-like stalk" evidence="14">
    <location>
        <begin position="1068"/>
        <end position="1104"/>
    </location>
</feature>
<comment type="caution">
    <text evidence="15">The sequence shown here is derived from an EMBL/GenBank/DDBJ whole genome shotgun (WGS) entry which is preliminary data.</text>
</comment>
<feature type="domain" description="Trimeric autotransporter adhesin YadA-like head" evidence="13">
    <location>
        <begin position="49"/>
        <end position="71"/>
    </location>
</feature>
<keyword evidence="5" id="KW-1134">Transmembrane beta strand</keyword>
<dbReference type="SUPFAM" id="SSF54523">
    <property type="entry name" value="Pili subunits"/>
    <property type="match status" value="1"/>
</dbReference>
<proteinExistence type="inferred from homology"/>
<evidence type="ECO:0000256" key="9">
    <source>
        <dbReference type="ARBA" id="ARBA00023136"/>
    </source>
</evidence>
<dbReference type="InterPro" id="IPR008640">
    <property type="entry name" value="Adhesin_Head_dom"/>
</dbReference>
<sequence length="1605" mass="159932">MGSNTRNSMITGNGTEIDGRFSTGFGHRSKVLGDRATALGYYATAYQGYSTALGAWARADGIGATVIGNDASGSGRNAVVVGSGANVDTGAGLGGIAIGGNARAGTAGWSGAIALGASADATHDGVALGHHATASASGAVALGRGSVANEGNSVSVGSASTQRRIVNVADARLSDTSTDAVTGKQLHKTNADLGVVRTTANAAKTAADQALANTRLLTQTSASSTIRMGADNTGTMLDVRNKSNANRKISGVADAVLSATSTEAVTGRQLNTTNTNVTTAQSTANTAKTAADAAAARVTTLSGLVGQVSATGNVRLGAENTGIVLDVRNKANANRKISGIADATLSGTSTEAVTGRQLTVTNSNVTAAQNTANTAQTTAGAARTTADNALAQATTLGGLVGQVSATGNVRLGAENSGTVLDVRNKANANRKISGIADATLSGTSTEAVTGRQLTATNSNVTTAQTTANAAQTTAGTAKTTADDALAQATTLGGLVGQVSATGNVRLGAENTGTVLDVRNKTNANRKISGVADAALSGTSTEAVTGRQLNTTNSNVTAAQNTANTAQTTAGAARTAADNALVQATTLGGLVGQVSATGNVRLGAENSGTVLDVRNKANANRKISGIADATLSGTSTEAVTGRQLTATNSNVTTAQNTANTAQTTAGAARTAADNALAQATTLGGLVGQVSATGNVRLGAENSGTVLDVANKAGARRRISNVADGVLSATSSDAVSGQQLFAANETAKAQGLALSSHATQLTAHAGRIDDNRDGLDRLREEFEAFNPDLDSVVKFSDDRSLVEMGGARVTGIADGDISSAASTDAVNGGQLFTTNQRVSKIEEQSMLLSIDSSSASLPAESGWLGVAVGSGSSAMGAGSTAIGSFALAEAENSVAVGRGSAVLIGATGGFALGSGTEVAAENGVSLGSGSRVMAGAARAVAIGSGSVAREEASVSFGNDTLKRRLVNVGRGAEVHDATTIAQLNESLATLGGGAGMDANGNVIAPTYTMQGSTQRTVADALNVLDGTTTKTGTRVGVIENQLRSMFDETTSARTGGVGQLSLAGAQGMVLTNLADGRLAPGSRDAVTGNQLHAAKQEIARNKSEIDQMKEQQDEPLGSARQGPIDFAGARVTGLAEGDISSVASTDAVTGGQLFATNSEVASLKEQAKYLAVGVGGAQAAAKAGLVAVALGDYAEASLESEGAVAVGSFSQAHARNSVALGRAAYIAASADAGFALGTQAEVLAEGGMALGAASSVARGAANSVAVGNQSVAKEVGTVSFGNDNLKRRLVNVGRGISANDATTVAQLNETLRSIGGGARIDANGNIVGPSFSLQGRSHATLGDALQSLDGAVTSTGSRMDRVEGQLRSVFQDTPTSRTDGIGQLTLAGAQGMVISNVANGLIAAGSRDAVNGGQLHAMQQQLNGRVDGLESRLDGQPQGRSQRLASAEAPVTPPPATEESPIADSGNVPKVASNEGGGQPAGSPKKKDEPAPKAQVDTAELEKMLARANEYTDGAISSVERRLDKMDKRFNRMAAMGSAQSAMAMNTAGLNTYNRLGAGVGYSEGESAMAVGYQRVLNDKGSATFSLSGAFTNSGERTVGVGVGIGW</sequence>
<evidence type="ECO:0000256" key="8">
    <source>
        <dbReference type="ARBA" id="ARBA00022927"/>
    </source>
</evidence>
<feature type="domain" description="Trimeric autotransporter adhesin YadA-like stalk" evidence="14">
    <location>
        <begin position="806"/>
        <end position="837"/>
    </location>
</feature>
<dbReference type="Gene3D" id="2.60.40.4050">
    <property type="match status" value="2"/>
</dbReference>
<evidence type="ECO:0000256" key="7">
    <source>
        <dbReference type="ARBA" id="ARBA00022729"/>
    </source>
</evidence>
<dbReference type="SUPFAM" id="SSF101967">
    <property type="entry name" value="Adhesin YadA, collagen-binding domain"/>
    <property type="match status" value="3"/>
</dbReference>
<feature type="domain" description="Trimeric autotransporter adhesin YadA-like head" evidence="13">
    <location>
        <begin position="1259"/>
        <end position="1281"/>
    </location>
</feature>
<evidence type="ECO:0000259" key="13">
    <source>
        <dbReference type="Pfam" id="PF05658"/>
    </source>
</evidence>